<accession>A0A381TWI7</accession>
<dbReference type="EMBL" id="UINC01005207">
    <property type="protein sequence ID" value="SVA19811.1"/>
    <property type="molecule type" value="Genomic_DNA"/>
</dbReference>
<organism evidence="9">
    <name type="scientific">marine metagenome</name>
    <dbReference type="NCBI Taxonomy" id="408172"/>
    <lineage>
        <taxon>unclassified sequences</taxon>
        <taxon>metagenomes</taxon>
        <taxon>ecological metagenomes</taxon>
    </lineage>
</organism>
<comment type="catalytic activity">
    <reaction evidence="1">
        <text>(2R)-3-phosphoglycerate + ATP = (2R)-3-phospho-glyceroyl phosphate + ADP</text>
        <dbReference type="Rhea" id="RHEA:14801"/>
        <dbReference type="ChEBI" id="CHEBI:30616"/>
        <dbReference type="ChEBI" id="CHEBI:57604"/>
        <dbReference type="ChEBI" id="CHEBI:58272"/>
        <dbReference type="ChEBI" id="CHEBI:456216"/>
        <dbReference type="EC" id="2.7.2.3"/>
    </reaction>
</comment>
<evidence type="ECO:0000256" key="7">
    <source>
        <dbReference type="ARBA" id="ARBA00022777"/>
    </source>
</evidence>
<dbReference type="Pfam" id="PF00162">
    <property type="entry name" value="PGK"/>
    <property type="match status" value="1"/>
</dbReference>
<reference evidence="9" key="1">
    <citation type="submission" date="2018-05" db="EMBL/GenBank/DDBJ databases">
        <authorList>
            <person name="Lanie J.A."/>
            <person name="Ng W.-L."/>
            <person name="Kazmierczak K.M."/>
            <person name="Andrzejewski T.M."/>
            <person name="Davidsen T.M."/>
            <person name="Wayne K.J."/>
            <person name="Tettelin H."/>
            <person name="Glass J.I."/>
            <person name="Rusch D."/>
            <person name="Podicherti R."/>
            <person name="Tsui H.-C.T."/>
            <person name="Winkler M.E."/>
        </authorList>
    </citation>
    <scope>NUCLEOTIDE SEQUENCE</scope>
</reference>
<dbReference type="SUPFAM" id="SSF53748">
    <property type="entry name" value="Phosphoglycerate kinase"/>
    <property type="match status" value="1"/>
</dbReference>
<evidence type="ECO:0000256" key="5">
    <source>
        <dbReference type="ARBA" id="ARBA00022679"/>
    </source>
</evidence>
<dbReference type="InterPro" id="IPR001576">
    <property type="entry name" value="Phosphoglycerate_kinase"/>
</dbReference>
<comment type="similarity">
    <text evidence="2">Belongs to the phosphoglycerate kinase family.</text>
</comment>
<keyword evidence="6" id="KW-0547">Nucleotide-binding</keyword>
<evidence type="ECO:0000256" key="4">
    <source>
        <dbReference type="ARBA" id="ARBA00013061"/>
    </source>
</evidence>
<dbReference type="PANTHER" id="PTHR11406:SF23">
    <property type="entry name" value="PHOSPHOGLYCERATE KINASE 1, CHLOROPLASTIC-RELATED"/>
    <property type="match status" value="1"/>
</dbReference>
<evidence type="ECO:0000256" key="1">
    <source>
        <dbReference type="ARBA" id="ARBA00000642"/>
    </source>
</evidence>
<evidence type="ECO:0000256" key="8">
    <source>
        <dbReference type="ARBA" id="ARBA00022840"/>
    </source>
</evidence>
<keyword evidence="5" id="KW-0808">Transferase</keyword>
<dbReference type="EC" id="2.7.2.3" evidence="4"/>
<evidence type="ECO:0000256" key="3">
    <source>
        <dbReference type="ARBA" id="ARBA00011245"/>
    </source>
</evidence>
<name>A0A381TWI7_9ZZZZ</name>
<dbReference type="PROSITE" id="PS00111">
    <property type="entry name" value="PGLYCERATE_KINASE"/>
    <property type="match status" value="1"/>
</dbReference>
<comment type="subunit">
    <text evidence="3">Monomer.</text>
</comment>
<dbReference type="GO" id="GO:0006096">
    <property type="term" value="P:glycolytic process"/>
    <property type="evidence" value="ECO:0007669"/>
    <property type="project" value="InterPro"/>
</dbReference>
<dbReference type="PANTHER" id="PTHR11406">
    <property type="entry name" value="PHOSPHOGLYCERATE KINASE"/>
    <property type="match status" value="1"/>
</dbReference>
<dbReference type="FunFam" id="3.40.50.1260:FF:000006">
    <property type="entry name" value="Phosphoglycerate kinase"/>
    <property type="match status" value="1"/>
</dbReference>
<keyword evidence="8" id="KW-0067">ATP-binding</keyword>
<dbReference type="FunFam" id="3.40.50.1260:FF:000003">
    <property type="entry name" value="Phosphoglycerate kinase"/>
    <property type="match status" value="1"/>
</dbReference>
<dbReference type="Gene3D" id="3.40.50.1260">
    <property type="entry name" value="Phosphoglycerate kinase, N-terminal domain"/>
    <property type="match status" value="2"/>
</dbReference>
<dbReference type="InterPro" id="IPR036043">
    <property type="entry name" value="Phosphoglycerate_kinase_sf"/>
</dbReference>
<gene>
    <name evidence="9" type="ORF">METZ01_LOCUS72665</name>
</gene>
<dbReference type="AlphaFoldDB" id="A0A381TWI7"/>
<dbReference type="InterPro" id="IPR015911">
    <property type="entry name" value="Phosphoglycerate_kinase_CS"/>
</dbReference>
<dbReference type="GO" id="GO:0043531">
    <property type="term" value="F:ADP binding"/>
    <property type="evidence" value="ECO:0007669"/>
    <property type="project" value="TreeGrafter"/>
</dbReference>
<proteinExistence type="inferred from homology"/>
<dbReference type="GO" id="GO:0006094">
    <property type="term" value="P:gluconeogenesis"/>
    <property type="evidence" value="ECO:0007669"/>
    <property type="project" value="TreeGrafter"/>
</dbReference>
<keyword evidence="7" id="KW-0418">Kinase</keyword>
<dbReference type="GO" id="GO:0005829">
    <property type="term" value="C:cytosol"/>
    <property type="evidence" value="ECO:0007669"/>
    <property type="project" value="TreeGrafter"/>
</dbReference>
<dbReference type="HAMAP" id="MF_00145">
    <property type="entry name" value="Phosphoglyc_kinase"/>
    <property type="match status" value="1"/>
</dbReference>
<evidence type="ECO:0000256" key="2">
    <source>
        <dbReference type="ARBA" id="ARBA00008982"/>
    </source>
</evidence>
<dbReference type="InterPro" id="IPR015824">
    <property type="entry name" value="Phosphoglycerate_kinase_N"/>
</dbReference>
<evidence type="ECO:0000313" key="9">
    <source>
        <dbReference type="EMBL" id="SVA19811.1"/>
    </source>
</evidence>
<dbReference type="CDD" id="cd00318">
    <property type="entry name" value="Phosphoglycerate_kinase"/>
    <property type="match status" value="1"/>
</dbReference>
<protein>
    <recommendedName>
        <fullName evidence="4">phosphoglycerate kinase</fullName>
        <ecNumber evidence="4">2.7.2.3</ecNumber>
    </recommendedName>
</protein>
<sequence>MNKITDLDLKGKRVLIRVDFNVPLNGGIVADDFRIRASLPTIKHCLNEGASVVLMSHLGRPKGEVVPALSLDPVAFCLEDLLEREVMFSEDCISDDAIGLSQQMLPREVHLLENLRFYPGEINNDSEFSGYLAEHADIFINDAFGTSHRAHASNVGVASIANESAVGLLMEKELKYLGETMNAPEEPCVVILGGAKIGDKITLIKNMMGKADSILIGGAMAFTFLKIQGKNVGSSLIDEDNLNTAEEILRLANNTNTNIVLPLDAVAGPKLSDDATWRVASLDELKNNEAGYDIGPETTMEFEMVLSNAKTIIWNGPLGVSEIPAFSTGTQAIASAVIDQTEDGAISIIGGGDTASALKQYGLDKGFTHISTGGGASLQLMSGKQLPALEALKEYA</sequence>
<dbReference type="PIRSF" id="PIRSF000724">
    <property type="entry name" value="Pgk"/>
    <property type="match status" value="1"/>
</dbReference>
<evidence type="ECO:0000256" key="6">
    <source>
        <dbReference type="ARBA" id="ARBA00022741"/>
    </source>
</evidence>
<dbReference type="GO" id="GO:0004618">
    <property type="term" value="F:phosphoglycerate kinase activity"/>
    <property type="evidence" value="ECO:0007669"/>
    <property type="project" value="UniProtKB-EC"/>
</dbReference>
<dbReference type="PRINTS" id="PR00477">
    <property type="entry name" value="PHGLYCKINASE"/>
</dbReference>
<dbReference type="GO" id="GO:0005524">
    <property type="term" value="F:ATP binding"/>
    <property type="evidence" value="ECO:0007669"/>
    <property type="project" value="UniProtKB-KW"/>
</dbReference>